<dbReference type="EMBL" id="JANPWB010000011">
    <property type="protein sequence ID" value="KAJ1128777.1"/>
    <property type="molecule type" value="Genomic_DNA"/>
</dbReference>
<feature type="region of interest" description="Disordered" evidence="1">
    <location>
        <begin position="61"/>
        <end position="80"/>
    </location>
</feature>
<evidence type="ECO:0000313" key="3">
    <source>
        <dbReference type="Proteomes" id="UP001066276"/>
    </source>
</evidence>
<dbReference type="AlphaFoldDB" id="A0AAV7PNG0"/>
<dbReference type="Proteomes" id="UP001066276">
    <property type="component" value="Chromosome 7"/>
</dbReference>
<evidence type="ECO:0000256" key="1">
    <source>
        <dbReference type="SAM" id="MobiDB-lite"/>
    </source>
</evidence>
<reference evidence="2" key="1">
    <citation type="journal article" date="2022" name="bioRxiv">
        <title>Sequencing and chromosome-scale assembly of the giantPleurodeles waltlgenome.</title>
        <authorList>
            <person name="Brown T."/>
            <person name="Elewa A."/>
            <person name="Iarovenko S."/>
            <person name="Subramanian E."/>
            <person name="Araus A.J."/>
            <person name="Petzold A."/>
            <person name="Susuki M."/>
            <person name="Suzuki K.-i.T."/>
            <person name="Hayashi T."/>
            <person name="Toyoda A."/>
            <person name="Oliveira C."/>
            <person name="Osipova E."/>
            <person name="Leigh N.D."/>
            <person name="Simon A."/>
            <person name="Yun M.H."/>
        </authorList>
    </citation>
    <scope>NUCLEOTIDE SEQUENCE</scope>
    <source>
        <strain evidence="2">20211129_DDA</strain>
        <tissue evidence="2">Liver</tissue>
    </source>
</reference>
<sequence>MVVSIPSESQSPELRLALLRFGGLVNGASETCERVRSCGHQEQCTAEYGCGAAYGVAPLHHNGDERASDTPASQVNGLSTEKRKKKNLICALVLRSKAEERVTRTRLAAEEREARRDRCQEE</sequence>
<organism evidence="2 3">
    <name type="scientific">Pleurodeles waltl</name>
    <name type="common">Iberian ribbed newt</name>
    <dbReference type="NCBI Taxonomy" id="8319"/>
    <lineage>
        <taxon>Eukaryota</taxon>
        <taxon>Metazoa</taxon>
        <taxon>Chordata</taxon>
        <taxon>Craniata</taxon>
        <taxon>Vertebrata</taxon>
        <taxon>Euteleostomi</taxon>
        <taxon>Amphibia</taxon>
        <taxon>Batrachia</taxon>
        <taxon>Caudata</taxon>
        <taxon>Salamandroidea</taxon>
        <taxon>Salamandridae</taxon>
        <taxon>Pleurodelinae</taxon>
        <taxon>Pleurodeles</taxon>
    </lineage>
</organism>
<name>A0AAV7PNG0_PLEWA</name>
<gene>
    <name evidence="2" type="ORF">NDU88_007152</name>
</gene>
<feature type="compositionally biased region" description="Polar residues" evidence="1">
    <location>
        <begin position="70"/>
        <end position="79"/>
    </location>
</feature>
<proteinExistence type="predicted"/>
<comment type="caution">
    <text evidence="2">The sequence shown here is derived from an EMBL/GenBank/DDBJ whole genome shotgun (WGS) entry which is preliminary data.</text>
</comment>
<keyword evidence="3" id="KW-1185">Reference proteome</keyword>
<evidence type="ECO:0000313" key="2">
    <source>
        <dbReference type="EMBL" id="KAJ1128777.1"/>
    </source>
</evidence>
<protein>
    <submittedName>
        <fullName evidence="2">Uncharacterized protein</fullName>
    </submittedName>
</protein>
<accession>A0AAV7PNG0</accession>